<accession>A0AAX2ZHJ9</accession>
<dbReference type="Proteomes" id="UP001198983">
    <property type="component" value="Chromosome"/>
</dbReference>
<dbReference type="SUPFAM" id="SSF55811">
    <property type="entry name" value="Nudix"/>
    <property type="match status" value="1"/>
</dbReference>
<evidence type="ECO:0000313" key="2">
    <source>
        <dbReference type="Proteomes" id="UP001198983"/>
    </source>
</evidence>
<dbReference type="InterPro" id="IPR015797">
    <property type="entry name" value="NUDIX_hydrolase-like_dom_sf"/>
</dbReference>
<organism evidence="1 2">
    <name type="scientific">Terrisporobacter hibernicus</name>
    <dbReference type="NCBI Taxonomy" id="2813371"/>
    <lineage>
        <taxon>Bacteria</taxon>
        <taxon>Bacillati</taxon>
        <taxon>Bacillota</taxon>
        <taxon>Clostridia</taxon>
        <taxon>Peptostreptococcales</taxon>
        <taxon>Peptostreptococcaceae</taxon>
        <taxon>Terrisporobacter</taxon>
    </lineage>
</organism>
<gene>
    <name evidence="1" type="ORF">JW646_19870</name>
</gene>
<evidence type="ECO:0008006" key="3">
    <source>
        <dbReference type="Google" id="ProtNLM"/>
    </source>
</evidence>
<dbReference type="AlphaFoldDB" id="A0AAX2ZHJ9"/>
<proteinExistence type="predicted"/>
<name>A0AAX2ZHJ9_9FIRM</name>
<sequence length="79" mass="9139">MKEISTNTWSLPRYAYGVCKVFTLCKTHGGAFKEDIETCDGEFFSLDELPELDMAKNTKEQIKMCFLAEKDSNWQTIFD</sequence>
<keyword evidence="2" id="KW-1185">Reference proteome</keyword>
<dbReference type="RefSeq" id="WP_228416162.1">
    <property type="nucleotide sequence ID" value="NZ_CP081135.1"/>
</dbReference>
<reference evidence="1 2" key="1">
    <citation type="journal article" date="2023" name="Int. J. Syst. Evol. Microbiol.">
        <title>Terrisporobacter hibernicus sp. nov., isolated from bovine faeces in Northern Ireland.</title>
        <authorList>
            <person name="Mitchell M."/>
            <person name="Nguyen S.V."/>
            <person name="Connor M."/>
            <person name="Fairley D.J."/>
            <person name="Donoghue O."/>
            <person name="Marshall H."/>
            <person name="Koolman L."/>
            <person name="McMullan G."/>
            <person name="Schaffer K.E."/>
            <person name="McGrath J.W."/>
            <person name="Fanning S."/>
        </authorList>
    </citation>
    <scope>NUCLEOTIDE SEQUENCE [LARGE SCALE GENOMIC DNA]</scope>
    <source>
        <strain evidence="1 2">MCA3</strain>
    </source>
</reference>
<protein>
    <recommendedName>
        <fullName evidence="3">Nudix hydrolase domain-containing protein</fullName>
    </recommendedName>
</protein>
<dbReference type="KEGG" id="tem:JW646_19870"/>
<dbReference type="EMBL" id="CP081135">
    <property type="protein sequence ID" value="UEL47847.1"/>
    <property type="molecule type" value="Genomic_DNA"/>
</dbReference>
<evidence type="ECO:0000313" key="1">
    <source>
        <dbReference type="EMBL" id="UEL47847.1"/>
    </source>
</evidence>
<dbReference type="Gene3D" id="3.90.79.10">
    <property type="entry name" value="Nucleoside Triphosphate Pyrophosphohydrolase"/>
    <property type="match status" value="1"/>
</dbReference>